<gene>
    <name evidence="2" type="primary">MPN_138_0</name>
    <name evidence="2" type="ORF">g.49022</name>
</gene>
<name>A0A0C9RR85_9HYME</name>
<reference evidence="2" key="1">
    <citation type="submission" date="2015-01" db="EMBL/GenBank/DDBJ databases">
        <title>Transcriptome Assembly of Fopius arisanus.</title>
        <authorList>
            <person name="Geib S."/>
        </authorList>
    </citation>
    <scope>NUCLEOTIDE SEQUENCE</scope>
</reference>
<dbReference type="AlphaFoldDB" id="A0A0C9RR85"/>
<keyword evidence="1" id="KW-0732">Signal</keyword>
<evidence type="ECO:0000313" key="2">
    <source>
        <dbReference type="EMBL" id="JAG79573.1"/>
    </source>
</evidence>
<evidence type="ECO:0000256" key="1">
    <source>
        <dbReference type="SAM" id="SignalP"/>
    </source>
</evidence>
<dbReference type="PANTHER" id="PTHR47890">
    <property type="entry name" value="LD24308P"/>
    <property type="match status" value="1"/>
</dbReference>
<proteinExistence type="predicted"/>
<dbReference type="EMBL" id="GBYB01009806">
    <property type="protein sequence ID" value="JAG79573.1"/>
    <property type="molecule type" value="Transcribed_RNA"/>
</dbReference>
<feature type="signal peptide" evidence="1">
    <location>
        <begin position="1"/>
        <end position="15"/>
    </location>
</feature>
<dbReference type="Pfam" id="PF16061">
    <property type="entry name" value="DUF4803"/>
    <property type="match status" value="1"/>
</dbReference>
<accession>A0A0C9RR85</accession>
<sequence length="692" mass="79547">MLLFRLIILVPLVQVAPFIMPSLSDLWKLAKFGYQVGSKIKAGYDIYEKLTEEPDERLDKILAQVAEISNKIDGFESRLDQRLDAIVESLVSRITLIQKLDTTFMELHKIIVSIDHMWDNYLKYSKNRKNFNDGTLKDFIRTTTGEQALGLQTLLSQMHRLIVPLRTSHIRDSLFLTMLKNERENEILTCDEGNSHQQVIYQIYYTVALTELRGFVMAAWSYGLRPIFEKGKYKAEVTQIEAGFTMRTRDFLLATKEAMKLASNAIRRCDPKGGFKKGISYVEFDELFHTYVVNEADISDKNSCKKTCETLGPMTYERKRDSYRNYNYDRPCWGTVTDCRKGGGKMTICDTRNSSNSRRYYWFKESNGDVAGDNSAGCPGQLNYPKSWIRGFYSCDYCVCRCEADRVITRAKRAICFMPAMSSFEFNMVVTGVRIVQRDKMIYLQVREGVLEGQGAIKKNTDRWANFTEYEYERLHEGGFTKSWGLRTVRLRRGYNFDFIKGDQRSMNLDDVSAPFGHVVVGVRFALAEDVSKKTNNPVRLMLLIAPYNFETGKLDVSLHKRPTWIGVDNIKNRAEIKFDHPDIPTKHHLNIPSTQPNLFVKFQESDLKKDAGQSTIPFWDIQEVVTTPTAPLTGVGIFHKGHRDRIYGGYLALRILSLNFIDYLNATVPDDLKKSYQEVYKAPPYAPTGKI</sequence>
<organism evidence="2">
    <name type="scientific">Fopius arisanus</name>
    <dbReference type="NCBI Taxonomy" id="64838"/>
    <lineage>
        <taxon>Eukaryota</taxon>
        <taxon>Metazoa</taxon>
        <taxon>Ecdysozoa</taxon>
        <taxon>Arthropoda</taxon>
        <taxon>Hexapoda</taxon>
        <taxon>Insecta</taxon>
        <taxon>Pterygota</taxon>
        <taxon>Neoptera</taxon>
        <taxon>Endopterygota</taxon>
        <taxon>Hymenoptera</taxon>
        <taxon>Apocrita</taxon>
        <taxon>Ichneumonoidea</taxon>
        <taxon>Braconidae</taxon>
        <taxon>Opiinae</taxon>
        <taxon>Fopius</taxon>
    </lineage>
</organism>
<dbReference type="PANTHER" id="PTHR47890:SF1">
    <property type="entry name" value="LD24308P"/>
    <property type="match status" value="1"/>
</dbReference>
<dbReference type="InterPro" id="IPR032062">
    <property type="entry name" value="DUF4803"/>
</dbReference>
<protein>
    <submittedName>
        <fullName evidence="2">MPN_138_0 protein</fullName>
    </submittedName>
</protein>
<feature type="chain" id="PRO_5013085158" evidence="1">
    <location>
        <begin position="16"/>
        <end position="692"/>
    </location>
</feature>